<evidence type="ECO:0000313" key="1">
    <source>
        <dbReference type="EMBL" id="CAK7921177.1"/>
    </source>
</evidence>
<dbReference type="Proteomes" id="UP001497600">
    <property type="component" value="Chromosome H"/>
</dbReference>
<reference evidence="1 2" key="1">
    <citation type="submission" date="2024-01" db="EMBL/GenBank/DDBJ databases">
        <authorList>
            <consortium name="Genoscope - CEA"/>
            <person name="William W."/>
        </authorList>
    </citation>
    <scope>NUCLEOTIDE SEQUENCE [LARGE SCALE GENOMIC DNA]</scope>
    <source>
        <strain evidence="1 2">29B2s-10</strain>
    </source>
</reference>
<proteinExistence type="predicted"/>
<accession>A0ABP0EKB1</accession>
<protein>
    <submittedName>
        <fullName evidence="1">Uncharacterized protein</fullName>
    </submittedName>
</protein>
<gene>
    <name evidence="1" type="ORF">CAAN4_H11034</name>
</gene>
<sequence>MRSLPPPRTTRKRRWKRFQRALKSLLFRGQVSDPGAFFWRRKKPNKVTRRHWNSGEHFNSGVRAASVAGRLVRRASAPFIRSVKRPASSVNMTVKF</sequence>
<organism evidence="1 2">
    <name type="scientific">[Candida] anglica</name>
    <dbReference type="NCBI Taxonomy" id="148631"/>
    <lineage>
        <taxon>Eukaryota</taxon>
        <taxon>Fungi</taxon>
        <taxon>Dikarya</taxon>
        <taxon>Ascomycota</taxon>
        <taxon>Saccharomycotina</taxon>
        <taxon>Pichiomycetes</taxon>
        <taxon>Debaryomycetaceae</taxon>
        <taxon>Kurtzmaniella</taxon>
    </lineage>
</organism>
<dbReference type="EMBL" id="OZ004260">
    <property type="protein sequence ID" value="CAK7921177.1"/>
    <property type="molecule type" value="Genomic_DNA"/>
</dbReference>
<evidence type="ECO:0000313" key="2">
    <source>
        <dbReference type="Proteomes" id="UP001497600"/>
    </source>
</evidence>
<keyword evidence="2" id="KW-1185">Reference proteome</keyword>
<name>A0ABP0EKB1_9ASCO</name>